<comment type="subcellular location">
    <subcellularLocation>
        <location evidence="1 9">Cell membrane</location>
        <topology evidence="1 9">Multi-pass membrane protein</topology>
    </subcellularLocation>
</comment>
<keyword evidence="2" id="KW-0813">Transport</keyword>
<feature type="transmembrane region" description="Helical" evidence="10">
    <location>
        <begin position="88"/>
        <end position="107"/>
    </location>
</feature>
<dbReference type="GO" id="GO:0022857">
    <property type="term" value="F:transmembrane transporter activity"/>
    <property type="evidence" value="ECO:0007669"/>
    <property type="project" value="InterPro"/>
</dbReference>
<feature type="transmembrane region" description="Helical" evidence="10">
    <location>
        <begin position="58"/>
        <end position="76"/>
    </location>
</feature>
<protein>
    <recommendedName>
        <fullName evidence="8">Guanidinium exporter</fullName>
    </recommendedName>
</protein>
<keyword evidence="5 10" id="KW-1133">Transmembrane helix</keyword>
<dbReference type="GO" id="GO:0005886">
    <property type="term" value="C:plasma membrane"/>
    <property type="evidence" value="ECO:0007669"/>
    <property type="project" value="UniProtKB-SubCell"/>
</dbReference>
<sequence length="133" mass="14230">MTSRSTADGGPVCKHWVAFFYPFFARNTAMLWIYLLLAGLFEIGFAMGLKYSDGFTRLWPTVLTIGLAGTSLWFLTQALKTIPVGTGYAIWTGIGALGVTIAGIALFGDSASWPRLACIGLIVSGVIGLKFVS</sequence>
<keyword evidence="6 10" id="KW-0472">Membrane</keyword>
<comment type="similarity">
    <text evidence="7">Belongs to the drug/metabolite transporter (DMT) superfamily. Small multidrug resistance (SMR) (TC 2.A.7.1) family. Gdx/SugE subfamily.</text>
</comment>
<evidence type="ECO:0000256" key="7">
    <source>
        <dbReference type="ARBA" id="ARBA00038151"/>
    </source>
</evidence>
<dbReference type="Pfam" id="PF00893">
    <property type="entry name" value="Multi_Drug_Res"/>
    <property type="match status" value="1"/>
</dbReference>
<gene>
    <name evidence="11" type="primary">sugE</name>
    <name evidence="11" type="ordered locus">XOO4155</name>
</gene>
<dbReference type="FunFam" id="1.10.3730.20:FF:000001">
    <property type="entry name" value="Quaternary ammonium compound resistance transporter SugE"/>
    <property type="match status" value="1"/>
</dbReference>
<accession>Q5GV64</accession>
<dbReference type="GO" id="GO:1990961">
    <property type="term" value="P:xenobiotic detoxification by transmembrane export across the plasma membrane"/>
    <property type="evidence" value="ECO:0007669"/>
    <property type="project" value="UniProtKB-ARBA"/>
</dbReference>
<dbReference type="InterPro" id="IPR000390">
    <property type="entry name" value="Small_drug/metabolite_transptr"/>
</dbReference>
<evidence type="ECO:0000313" key="11">
    <source>
        <dbReference type="EMBL" id="AAW77409.1"/>
    </source>
</evidence>
<keyword evidence="12" id="KW-1185">Reference proteome</keyword>
<feature type="transmembrane region" description="Helical" evidence="10">
    <location>
        <begin position="113"/>
        <end position="132"/>
    </location>
</feature>
<evidence type="ECO:0000256" key="4">
    <source>
        <dbReference type="ARBA" id="ARBA00022692"/>
    </source>
</evidence>
<evidence type="ECO:0000256" key="5">
    <source>
        <dbReference type="ARBA" id="ARBA00022989"/>
    </source>
</evidence>
<dbReference type="EMBL" id="AE013598">
    <property type="protein sequence ID" value="AAW77409.1"/>
    <property type="molecule type" value="Genomic_DNA"/>
</dbReference>
<evidence type="ECO:0000256" key="10">
    <source>
        <dbReference type="SAM" id="Phobius"/>
    </source>
</evidence>
<evidence type="ECO:0000256" key="1">
    <source>
        <dbReference type="ARBA" id="ARBA00004651"/>
    </source>
</evidence>
<proteinExistence type="inferred from homology"/>
<dbReference type="Proteomes" id="UP000006735">
    <property type="component" value="Chromosome"/>
</dbReference>
<evidence type="ECO:0000256" key="6">
    <source>
        <dbReference type="ARBA" id="ARBA00023136"/>
    </source>
</evidence>
<evidence type="ECO:0000256" key="9">
    <source>
        <dbReference type="RuleBase" id="RU003942"/>
    </source>
</evidence>
<dbReference type="Gene3D" id="1.10.3730.20">
    <property type="match status" value="1"/>
</dbReference>
<keyword evidence="4 9" id="KW-0812">Transmembrane</keyword>
<dbReference type="InterPro" id="IPR045324">
    <property type="entry name" value="Small_multidrug_res"/>
</dbReference>
<feature type="transmembrane region" description="Helical" evidence="10">
    <location>
        <begin position="31"/>
        <end position="52"/>
    </location>
</feature>
<evidence type="ECO:0000313" key="12">
    <source>
        <dbReference type="Proteomes" id="UP000006735"/>
    </source>
</evidence>
<name>Q5GV64_XANOR</name>
<reference evidence="11 12" key="1">
    <citation type="journal article" date="2005" name="Nucleic Acids Res.">
        <title>The genome sequence of Xanthomonas oryzae pathovar oryzae KACC10331, the bacterial blight pathogen of rice.</title>
        <authorList>
            <person name="Lee B.M."/>
            <person name="Park Y.J."/>
            <person name="Park D.S."/>
            <person name="Kang H.W."/>
            <person name="Kim J.G."/>
            <person name="Song E.S."/>
            <person name="Park I.C."/>
            <person name="Yoon U.H."/>
            <person name="Hahn J.H."/>
            <person name="Koo B.S."/>
            <person name="Lee G.B."/>
            <person name="Kim H."/>
            <person name="Park H.S."/>
            <person name="Yoon K.O."/>
            <person name="Kim J.H."/>
            <person name="Jung C.H."/>
            <person name="Koh N.H."/>
            <person name="Seo J.S."/>
            <person name="Go S.J."/>
        </authorList>
    </citation>
    <scope>NUCLEOTIDE SEQUENCE [LARGE SCALE GENOMIC DNA]</scope>
    <source>
        <strain evidence="12">KACC10331 / KXO85</strain>
    </source>
</reference>
<dbReference type="PANTHER" id="PTHR30561:SF0">
    <property type="entry name" value="GUANIDINIUM EXPORTER"/>
    <property type="match status" value="1"/>
</dbReference>
<evidence type="ECO:0000256" key="3">
    <source>
        <dbReference type="ARBA" id="ARBA00022475"/>
    </source>
</evidence>
<dbReference type="HOGENOM" id="CLU_133067_1_1_6"/>
<dbReference type="AlphaFoldDB" id="Q5GV64"/>
<dbReference type="SUPFAM" id="SSF103481">
    <property type="entry name" value="Multidrug resistance efflux transporter EmrE"/>
    <property type="match status" value="1"/>
</dbReference>
<organism evidence="11 12">
    <name type="scientific">Xanthomonas oryzae pv. oryzae (strain KACC10331 / KXO85)</name>
    <dbReference type="NCBI Taxonomy" id="291331"/>
    <lineage>
        <taxon>Bacteria</taxon>
        <taxon>Pseudomonadati</taxon>
        <taxon>Pseudomonadota</taxon>
        <taxon>Gammaproteobacteria</taxon>
        <taxon>Lysobacterales</taxon>
        <taxon>Lysobacteraceae</taxon>
        <taxon>Xanthomonas</taxon>
    </lineage>
</organism>
<dbReference type="PANTHER" id="PTHR30561">
    <property type="entry name" value="SMR FAMILY PROTON-DEPENDENT DRUG EFFLUX TRANSPORTER SUGE"/>
    <property type="match status" value="1"/>
</dbReference>
<dbReference type="InterPro" id="IPR037185">
    <property type="entry name" value="EmrE-like"/>
</dbReference>
<keyword evidence="3" id="KW-1003">Cell membrane</keyword>
<dbReference type="KEGG" id="xoo:XOO4155"/>
<evidence type="ECO:0000256" key="2">
    <source>
        <dbReference type="ARBA" id="ARBA00022448"/>
    </source>
</evidence>
<evidence type="ECO:0000256" key="8">
    <source>
        <dbReference type="ARBA" id="ARBA00039168"/>
    </source>
</evidence>
<dbReference type="STRING" id="291331.XOO4155"/>